<dbReference type="InterPro" id="IPR001320">
    <property type="entry name" value="Iontro_rcpt_C"/>
</dbReference>
<feature type="domain" description="Ionotropic glutamate receptor C-terminal" evidence="7">
    <location>
        <begin position="25"/>
        <end position="245"/>
    </location>
</feature>
<keyword evidence="3 5" id="KW-0732">Signal</keyword>
<dbReference type="SMART" id="SM00079">
    <property type="entry name" value="PBPe"/>
    <property type="match status" value="1"/>
</dbReference>
<evidence type="ECO:0000256" key="3">
    <source>
        <dbReference type="ARBA" id="ARBA00022729"/>
    </source>
</evidence>
<organism evidence="8 9">
    <name type="scientific">Moritella viscosa</name>
    <dbReference type="NCBI Taxonomy" id="80854"/>
    <lineage>
        <taxon>Bacteria</taxon>
        <taxon>Pseudomonadati</taxon>
        <taxon>Pseudomonadota</taxon>
        <taxon>Gammaproteobacteria</taxon>
        <taxon>Alteromonadales</taxon>
        <taxon>Moritellaceae</taxon>
        <taxon>Moritella</taxon>
    </lineage>
</organism>
<dbReference type="GO" id="GO:0030313">
    <property type="term" value="C:cell envelope"/>
    <property type="evidence" value="ECO:0007669"/>
    <property type="project" value="UniProtKB-SubCell"/>
</dbReference>
<feature type="chain" id="PRO_5012137086" evidence="5">
    <location>
        <begin position="23"/>
        <end position="250"/>
    </location>
</feature>
<dbReference type="SUPFAM" id="SSF53850">
    <property type="entry name" value="Periplasmic binding protein-like II"/>
    <property type="match status" value="1"/>
</dbReference>
<dbReference type="InterPro" id="IPR001638">
    <property type="entry name" value="Solute-binding_3/MltF_N"/>
</dbReference>
<dbReference type="RefSeq" id="WP_075497407.1">
    <property type="nucleotide sequence ID" value="NZ_CAWRBC010000175.1"/>
</dbReference>
<evidence type="ECO:0000256" key="1">
    <source>
        <dbReference type="ARBA" id="ARBA00004196"/>
    </source>
</evidence>
<evidence type="ECO:0000313" key="8">
    <source>
        <dbReference type="EMBL" id="SGZ04463.1"/>
    </source>
</evidence>
<evidence type="ECO:0000259" key="6">
    <source>
        <dbReference type="SMART" id="SM00062"/>
    </source>
</evidence>
<evidence type="ECO:0000259" key="7">
    <source>
        <dbReference type="SMART" id="SM00079"/>
    </source>
</evidence>
<gene>
    <name evidence="8" type="ORF">NVI5450_2783</name>
</gene>
<name>A0A1L0BLA1_9GAMM</name>
<accession>A0A1L0BLA1</accession>
<evidence type="ECO:0000256" key="4">
    <source>
        <dbReference type="RuleBase" id="RU003744"/>
    </source>
</evidence>
<evidence type="ECO:0000256" key="2">
    <source>
        <dbReference type="ARBA" id="ARBA00010333"/>
    </source>
</evidence>
<feature type="domain" description="Solute-binding protein family 3/N-terminal" evidence="6">
    <location>
        <begin position="25"/>
        <end position="246"/>
    </location>
</feature>
<evidence type="ECO:0000313" key="9">
    <source>
        <dbReference type="Proteomes" id="UP000183794"/>
    </source>
</evidence>
<dbReference type="PANTHER" id="PTHR35936:SF19">
    <property type="entry name" value="AMINO-ACID-BINDING PROTEIN YXEM-RELATED"/>
    <property type="match status" value="1"/>
</dbReference>
<dbReference type="SMART" id="SM00062">
    <property type="entry name" value="PBPb"/>
    <property type="match status" value="1"/>
</dbReference>
<comment type="similarity">
    <text evidence="2 4">Belongs to the bacterial solute-binding protein 3 family.</text>
</comment>
<protein>
    <submittedName>
        <fullName evidence="8">Putative amino acid ABC transporter, periplasmic amino acid-bindingportion</fullName>
    </submittedName>
</protein>
<dbReference type="GO" id="GO:0016020">
    <property type="term" value="C:membrane"/>
    <property type="evidence" value="ECO:0007669"/>
    <property type="project" value="InterPro"/>
</dbReference>
<dbReference type="InterPro" id="IPR018313">
    <property type="entry name" value="SBP_3_CS"/>
</dbReference>
<dbReference type="PANTHER" id="PTHR35936">
    <property type="entry name" value="MEMBRANE-BOUND LYTIC MUREIN TRANSGLYCOSYLASE F"/>
    <property type="match status" value="1"/>
</dbReference>
<dbReference type="Proteomes" id="UP000183794">
    <property type="component" value="Unassembled WGS sequence"/>
</dbReference>
<proteinExistence type="inferred from homology"/>
<dbReference type="OrthoDB" id="368476at2"/>
<evidence type="ECO:0000256" key="5">
    <source>
        <dbReference type="SAM" id="SignalP"/>
    </source>
</evidence>
<dbReference type="CDD" id="cd13709">
    <property type="entry name" value="PBP2_YxeM"/>
    <property type="match status" value="1"/>
</dbReference>
<feature type="signal peptide" evidence="5">
    <location>
        <begin position="1"/>
        <end position="22"/>
    </location>
</feature>
<dbReference type="EMBL" id="FPLD01000070">
    <property type="protein sequence ID" value="SGZ04463.1"/>
    <property type="molecule type" value="Genomic_DNA"/>
</dbReference>
<dbReference type="Pfam" id="PF00497">
    <property type="entry name" value="SBP_bac_3"/>
    <property type="match status" value="1"/>
</dbReference>
<reference evidence="8 9" key="1">
    <citation type="submission" date="2016-11" db="EMBL/GenBank/DDBJ databases">
        <authorList>
            <person name="Jaros S."/>
            <person name="Januszkiewicz K."/>
            <person name="Wedrychowicz H."/>
        </authorList>
    </citation>
    <scope>NUCLEOTIDE SEQUENCE [LARGE SCALE GENOMIC DNA]</scope>
    <source>
        <strain evidence="8">NVI 5450</strain>
    </source>
</reference>
<comment type="subcellular location">
    <subcellularLocation>
        <location evidence="1">Cell envelope</location>
    </subcellularLocation>
</comment>
<sequence>MKKLLLAAAVLVSTTLTSVAHAQETIKVGMSGNYFPFTFSKNDQLQGFEVDLWKEIAKRNDSKVKFITVNFSGLFGMLETGRIDTISNQVTITPARTAKYSFSQTYVYDGAQVVVRKGNTEINGIDDLANKTVGVNLGSNFADLLRKYDTNNNITIKTYDTGIERDVALGRTDAFVMDRLSSLELINKSPLPLQLAGPTFETIENAMPFLKTEKQKVLRLKVNTTLDNMRADGTLAAISEKWFSTDITVK</sequence>
<dbReference type="GO" id="GO:0015276">
    <property type="term" value="F:ligand-gated monoatomic ion channel activity"/>
    <property type="evidence" value="ECO:0007669"/>
    <property type="project" value="InterPro"/>
</dbReference>
<dbReference type="Gene3D" id="3.40.190.10">
    <property type="entry name" value="Periplasmic binding protein-like II"/>
    <property type="match status" value="2"/>
</dbReference>
<dbReference type="PROSITE" id="PS01039">
    <property type="entry name" value="SBP_BACTERIAL_3"/>
    <property type="match status" value="1"/>
</dbReference>
<dbReference type="AlphaFoldDB" id="A0A1L0BLA1"/>